<evidence type="ECO:0000256" key="1">
    <source>
        <dbReference type="ARBA" id="ARBA00023172"/>
    </source>
</evidence>
<dbReference type="InterPro" id="IPR011010">
    <property type="entry name" value="DNA_brk_join_enz"/>
</dbReference>
<dbReference type="GO" id="GO:0006310">
    <property type="term" value="P:DNA recombination"/>
    <property type="evidence" value="ECO:0007669"/>
    <property type="project" value="UniProtKB-KW"/>
</dbReference>
<proteinExistence type="predicted"/>
<dbReference type="EMBL" id="JAVIZN010000003">
    <property type="protein sequence ID" value="MDR6208197.1"/>
    <property type="molecule type" value="Genomic_DNA"/>
</dbReference>
<evidence type="ECO:0000259" key="2">
    <source>
        <dbReference type="Pfam" id="PF00589"/>
    </source>
</evidence>
<keyword evidence="1" id="KW-0233">DNA recombination</keyword>
<dbReference type="SUPFAM" id="SSF56349">
    <property type="entry name" value="DNA breaking-rejoining enzymes"/>
    <property type="match status" value="1"/>
</dbReference>
<dbReference type="InterPro" id="IPR013762">
    <property type="entry name" value="Integrase-like_cat_sf"/>
</dbReference>
<organism evidence="3 4">
    <name type="scientific">Paraburkholderia graminis</name>
    <dbReference type="NCBI Taxonomy" id="60548"/>
    <lineage>
        <taxon>Bacteria</taxon>
        <taxon>Pseudomonadati</taxon>
        <taxon>Pseudomonadota</taxon>
        <taxon>Betaproteobacteria</taxon>
        <taxon>Burkholderiales</taxon>
        <taxon>Burkholderiaceae</taxon>
        <taxon>Paraburkholderia</taxon>
    </lineage>
</organism>
<sequence>MHARPLIAPASIRDLPLDEKLRWPVSIALTPGGEQLVVSRYGDVVWDFWPYLPHENRNDSQKKIQWSMDLGNGTQLTDPENALLLRSCKDYIWAYFAEPVEGRKRPSMFTVIKQFTRPMTTLVKWMVSRGFTQFRQIDGHAMEYVAHARTGAKMTTAWERLALLEKLYFQREKLADALHEHPWPFDTAASLSGLSSSRDRYKPKTLLIPDKVFRKLGMVAIDYVENQASRILDARDRLAQCDDKYKAVYLPELGRYQRDVTLRAQSLGYSTAREHSRELFNLKTACYIVIAMFSGIRDSELLSISVNCIVHGQVHDGVELKWLCGTIYKTGVRPKKWVVPPIVETAVKAMERSSEPLRSLLSYEEQKLIALPVRSSAQTKRLQAVHTQKDKLFLGIDRCAGNRIAVACTSTDQLKKFCQRHEITDDDGQPWPLASHQFRRTFAYNYAKNQMGDLLYLKEHFGHFGIDMTMLYADAGTDEYEADTDLVRMIAEAKHERHIEILSNIVESDGAVATGSAWVGEWRRTIRTAPNKEHLIEELADTLSLSGTGHSWCAGSAKGTGCGSRCMFEPDMCVDCNWAIISGEHLPVWQEIARQQEIVMACEDIGVPGKVRAQRILSKARETIAKLEGSVGHAES</sequence>
<dbReference type="Pfam" id="PF00589">
    <property type="entry name" value="Phage_integrase"/>
    <property type="match status" value="1"/>
</dbReference>
<feature type="domain" description="Tyr recombinase" evidence="2">
    <location>
        <begin position="281"/>
        <end position="475"/>
    </location>
</feature>
<accession>A0ABD5CSF7</accession>
<evidence type="ECO:0000313" key="4">
    <source>
        <dbReference type="Proteomes" id="UP001245184"/>
    </source>
</evidence>
<reference evidence="3 4" key="1">
    <citation type="submission" date="2023-08" db="EMBL/GenBank/DDBJ databases">
        <title>Genome sequencing of plant associated microbes to promote plant fitness in Sorghum bicolor and Oryza sativa.</title>
        <authorList>
            <person name="Coleman-Derr D."/>
        </authorList>
    </citation>
    <scope>NUCLEOTIDE SEQUENCE [LARGE SCALE GENOMIC DNA]</scope>
    <source>
        <strain evidence="3 4">SLBN-33</strain>
    </source>
</reference>
<protein>
    <submittedName>
        <fullName evidence="3">Integrase</fullName>
    </submittedName>
</protein>
<gene>
    <name evidence="3" type="ORF">QF025_006998</name>
</gene>
<name>A0ABD5CSF7_9BURK</name>
<dbReference type="InterPro" id="IPR002104">
    <property type="entry name" value="Integrase_catalytic"/>
</dbReference>
<dbReference type="AlphaFoldDB" id="A0ABD5CSF7"/>
<dbReference type="Proteomes" id="UP001245184">
    <property type="component" value="Unassembled WGS sequence"/>
</dbReference>
<comment type="caution">
    <text evidence="3">The sequence shown here is derived from an EMBL/GenBank/DDBJ whole genome shotgun (WGS) entry which is preliminary data.</text>
</comment>
<evidence type="ECO:0000313" key="3">
    <source>
        <dbReference type="EMBL" id="MDR6208197.1"/>
    </source>
</evidence>
<dbReference type="Gene3D" id="1.10.443.10">
    <property type="entry name" value="Intergrase catalytic core"/>
    <property type="match status" value="1"/>
</dbReference>